<evidence type="ECO:0000256" key="2">
    <source>
        <dbReference type="SAM" id="MobiDB-lite"/>
    </source>
</evidence>
<dbReference type="Pfam" id="PF03334">
    <property type="entry name" value="PhaG_MnhG_YufB"/>
    <property type="match status" value="1"/>
</dbReference>
<dbReference type="Proteomes" id="UP000053512">
    <property type="component" value="Unassembled WGS sequence"/>
</dbReference>
<gene>
    <name evidence="4" type="ORF">AVL61_13990</name>
</gene>
<feature type="compositionally biased region" description="Low complexity" evidence="2">
    <location>
        <begin position="141"/>
        <end position="162"/>
    </location>
</feature>
<accession>A0A0W8ILG3</accession>
<keyword evidence="3" id="KW-0812">Transmembrane</keyword>
<name>A0A0W8ILG3_KOCRO</name>
<feature type="region of interest" description="Disordered" evidence="2">
    <location>
        <begin position="117"/>
        <end position="179"/>
    </location>
</feature>
<feature type="compositionally biased region" description="Polar residues" evidence="2">
    <location>
        <begin position="169"/>
        <end position="179"/>
    </location>
</feature>
<dbReference type="RefSeq" id="WP_058873811.1">
    <property type="nucleotide sequence ID" value="NZ_LQBK01000010.1"/>
</dbReference>
<evidence type="ECO:0000256" key="1">
    <source>
        <dbReference type="ARBA" id="ARBA00008404"/>
    </source>
</evidence>
<dbReference type="STRING" id="136273.GY22_12665"/>
<comment type="similarity">
    <text evidence="1">Belongs to the CPA3 antiporters (TC 2.A.63) subunit G family.</text>
</comment>
<feature type="transmembrane region" description="Helical" evidence="3">
    <location>
        <begin position="12"/>
        <end position="32"/>
    </location>
</feature>
<protein>
    <submittedName>
        <fullName evidence="4">Sodium:proton antiporter</fullName>
    </submittedName>
</protein>
<evidence type="ECO:0000256" key="3">
    <source>
        <dbReference type="SAM" id="Phobius"/>
    </source>
</evidence>
<dbReference type="OrthoDB" id="3214257at2"/>
<dbReference type="PANTHER" id="PTHR34703:SF1">
    <property type="entry name" value="ANTIPORTER SUBUNIT MNHG2-RELATED"/>
    <property type="match status" value="1"/>
</dbReference>
<dbReference type="EMBL" id="LQBK01000010">
    <property type="protein sequence ID" value="KUG60821.1"/>
    <property type="molecule type" value="Genomic_DNA"/>
</dbReference>
<dbReference type="AlphaFoldDB" id="A0A0W8ILG3"/>
<dbReference type="NCBIfam" id="NF009314">
    <property type="entry name" value="PRK12674.1-2"/>
    <property type="match status" value="1"/>
</dbReference>
<sequence length="179" mass="18488">MSPVLDTVLDAAAAVCLVVGALMSLAAAIGLVRFPDLLTRMHAGTKPQVFGLLLMLTAVALENRDPVMIPLIVLGWIFQLLTVPVSAHMVGRSTYRSKHLNRNTLTQDDLQEVLNRAGKSATESAMERATESAGESHGEDAAGSAAGDAAGRAAAGTPAPSADGRRADGQQTDGSAGTR</sequence>
<dbReference type="PANTHER" id="PTHR34703">
    <property type="entry name" value="ANTIPORTER SUBUNIT MNHG2-RELATED"/>
    <property type="match status" value="1"/>
</dbReference>
<comment type="caution">
    <text evidence="4">The sequence shown here is derived from an EMBL/GenBank/DDBJ whole genome shotgun (WGS) entry which is preliminary data.</text>
</comment>
<organism evidence="4 5">
    <name type="scientific">Kocuria rosea subsp. polaris</name>
    <dbReference type="NCBI Taxonomy" id="136273"/>
    <lineage>
        <taxon>Bacteria</taxon>
        <taxon>Bacillati</taxon>
        <taxon>Actinomycetota</taxon>
        <taxon>Actinomycetes</taxon>
        <taxon>Micrococcales</taxon>
        <taxon>Micrococcaceae</taxon>
        <taxon>Kocuria</taxon>
    </lineage>
</organism>
<dbReference type="GO" id="GO:0015385">
    <property type="term" value="F:sodium:proton antiporter activity"/>
    <property type="evidence" value="ECO:0007669"/>
    <property type="project" value="TreeGrafter"/>
</dbReference>
<evidence type="ECO:0000313" key="5">
    <source>
        <dbReference type="Proteomes" id="UP000053512"/>
    </source>
</evidence>
<proteinExistence type="inferred from homology"/>
<keyword evidence="3" id="KW-0472">Membrane</keyword>
<dbReference type="InterPro" id="IPR005133">
    <property type="entry name" value="PhaG_MnhG_YufB"/>
</dbReference>
<keyword evidence="3" id="KW-1133">Transmembrane helix</keyword>
<feature type="compositionally biased region" description="Basic and acidic residues" evidence="2">
    <location>
        <begin position="125"/>
        <end position="140"/>
    </location>
</feature>
<evidence type="ECO:0000313" key="4">
    <source>
        <dbReference type="EMBL" id="KUG60821.1"/>
    </source>
</evidence>
<dbReference type="NCBIfam" id="TIGR01300">
    <property type="entry name" value="CPA3_mnhG_phaG"/>
    <property type="match status" value="1"/>
</dbReference>
<reference evidence="5" key="1">
    <citation type="submission" date="2015-12" db="EMBL/GenBank/DDBJ databases">
        <authorList>
            <person name="Nair G.R."/>
            <person name="Kaur G."/>
            <person name="Mayilraj S."/>
        </authorList>
    </citation>
    <scope>NUCLEOTIDE SEQUENCE [LARGE SCALE GENOMIC DNA]</scope>
    <source>
        <strain evidence="5">CD08_4</strain>
    </source>
</reference>
<feature type="transmembrane region" description="Helical" evidence="3">
    <location>
        <begin position="67"/>
        <end position="90"/>
    </location>
</feature>